<evidence type="ECO:0000313" key="1">
    <source>
        <dbReference type="EMBL" id="KAJ7532558.1"/>
    </source>
</evidence>
<protein>
    <submittedName>
        <fullName evidence="1">Uncharacterized protein</fullName>
    </submittedName>
</protein>
<proteinExistence type="predicted"/>
<name>A0ACC2BRZ5_DIPCM</name>
<dbReference type="EMBL" id="CM055104">
    <property type="protein sequence ID" value="KAJ7532558.1"/>
    <property type="molecule type" value="Genomic_DNA"/>
</dbReference>
<comment type="caution">
    <text evidence="1">The sequence shown here is derived from an EMBL/GenBank/DDBJ whole genome shotgun (WGS) entry which is preliminary data.</text>
</comment>
<evidence type="ECO:0000313" key="2">
    <source>
        <dbReference type="Proteomes" id="UP001162992"/>
    </source>
</evidence>
<gene>
    <name evidence="1" type="ORF">O6H91_13G009400</name>
</gene>
<sequence>MEMNSGGISPKGLAMSEARRGVVFSASISWQGQPNSAFSEVKGAKCRDAHGLHFFPHYLKWANRFQQQRIAIYAHCTDSMNKDELWRKLPLNKPWLKTKVATLSGQSSHLEDLWAQFFRDPSQWWDNRFNKRAVNAPDFKHKETKEVLWVNSWSNPPWVREKLATVSADQAKYGQEHIKEVLWRQLFLDPSNWWDHRFDKTNPNFPDFKHKKMQQALWIDRQSTPKWVKAELAAMAPNSWQRSPFSWHAMITRSLKEKEYVKALELFQQMQVEGVNPNKSTLIQVLKACTMAEKLEDGKRVHAHIIAHGYESDVFIASCLIDMYRKCGQLHDASRIFNDMPLRDVVAWSTMIQAYTKSGQGERALELYRQMEGEGLKPDSLAFVSVLNACASLASLEEGRRIHRQVIKTGCESNVVVGNCLINMYAKCGSIDDAEAVFNGMSVYDGVSWTTMILGYVHCGKGSKAIEKFRQMQQEGMEPDHVTFVAVLNACTSIMALEDGRYIHAQVIRSGCKPEIIGNCLIDLYAKCGSIEDACQVFSHMAVRDVVSWNTMIGGYVKSGEGGKALALFQQMQWEQIEPDPTTFVCVLNACATVKAFEEARRIHAHVVEMNCDTNVFIRGSLVHAYSKCGFVQEAWEVFSKLPVRDVISWSSMILGFAKSGYGEKALELFQQMQREEVVPDQVTFIGVLNACASLDALEVGRSIHEQIIQCGYQADAAVESCLVDMYAKCGSIEEACRVFNAMSTRDVVSWSAMIVGYVKCGQGEKALELFHRMQSQGVQPDLVTYLGALNACASIAALEQGRHIHSQVSQSGWESDNVIGSCLVDMYAKCGSIVEAQYVFDKMQKSDAISWNALLGGYAMHGLGREALHTFEKICQGCQMDGVTFVSLLSSCSHAGLLDEGQYYFESMNPIYSILTTLEHCCCMVDLFGRSGALTEAENIIKCMPLQPNVPVWMALLSACRTYKNLEIGERAAKQILQLDPENSST</sequence>
<reference evidence="2" key="1">
    <citation type="journal article" date="2024" name="Proc. Natl. Acad. Sci. U.S.A.">
        <title>Extraordinary preservation of gene collinearity over three hundred million years revealed in homosporous lycophytes.</title>
        <authorList>
            <person name="Li C."/>
            <person name="Wickell D."/>
            <person name="Kuo L.Y."/>
            <person name="Chen X."/>
            <person name="Nie B."/>
            <person name="Liao X."/>
            <person name="Peng D."/>
            <person name="Ji J."/>
            <person name="Jenkins J."/>
            <person name="Williams M."/>
            <person name="Shu S."/>
            <person name="Plott C."/>
            <person name="Barry K."/>
            <person name="Rajasekar S."/>
            <person name="Grimwood J."/>
            <person name="Han X."/>
            <person name="Sun S."/>
            <person name="Hou Z."/>
            <person name="He W."/>
            <person name="Dai G."/>
            <person name="Sun C."/>
            <person name="Schmutz J."/>
            <person name="Leebens-Mack J.H."/>
            <person name="Li F.W."/>
            <person name="Wang L."/>
        </authorList>
    </citation>
    <scope>NUCLEOTIDE SEQUENCE [LARGE SCALE GENOMIC DNA]</scope>
    <source>
        <strain evidence="2">cv. PW_Plant_1</strain>
    </source>
</reference>
<accession>A0ACC2BRZ5</accession>
<organism evidence="1 2">
    <name type="scientific">Diphasiastrum complanatum</name>
    <name type="common">Issler's clubmoss</name>
    <name type="synonym">Lycopodium complanatum</name>
    <dbReference type="NCBI Taxonomy" id="34168"/>
    <lineage>
        <taxon>Eukaryota</taxon>
        <taxon>Viridiplantae</taxon>
        <taxon>Streptophyta</taxon>
        <taxon>Embryophyta</taxon>
        <taxon>Tracheophyta</taxon>
        <taxon>Lycopodiopsida</taxon>
        <taxon>Lycopodiales</taxon>
        <taxon>Lycopodiaceae</taxon>
        <taxon>Lycopodioideae</taxon>
        <taxon>Diphasiastrum</taxon>
    </lineage>
</organism>
<dbReference type="Proteomes" id="UP001162992">
    <property type="component" value="Chromosome 13"/>
</dbReference>
<keyword evidence="2" id="KW-1185">Reference proteome</keyword>